<feature type="region of interest" description="Disordered" evidence="1">
    <location>
        <begin position="240"/>
        <end position="344"/>
    </location>
</feature>
<name>A0AAN6GL74_9BASI</name>
<feature type="compositionally biased region" description="Low complexity" evidence="1">
    <location>
        <begin position="558"/>
        <end position="571"/>
    </location>
</feature>
<feature type="compositionally biased region" description="Low complexity" evidence="1">
    <location>
        <begin position="316"/>
        <end position="344"/>
    </location>
</feature>
<keyword evidence="2" id="KW-0472">Membrane</keyword>
<feature type="region of interest" description="Disordered" evidence="1">
    <location>
        <begin position="455"/>
        <end position="484"/>
    </location>
</feature>
<feature type="compositionally biased region" description="Basic and acidic residues" evidence="1">
    <location>
        <begin position="470"/>
        <end position="479"/>
    </location>
</feature>
<keyword evidence="4" id="KW-1185">Reference proteome</keyword>
<accession>A0AAN6GL74</accession>
<dbReference type="Proteomes" id="UP001176517">
    <property type="component" value="Unassembled WGS sequence"/>
</dbReference>
<feature type="region of interest" description="Disordered" evidence="1">
    <location>
        <begin position="558"/>
        <end position="601"/>
    </location>
</feature>
<evidence type="ECO:0000256" key="1">
    <source>
        <dbReference type="SAM" id="MobiDB-lite"/>
    </source>
</evidence>
<evidence type="ECO:0000256" key="2">
    <source>
        <dbReference type="SAM" id="Phobius"/>
    </source>
</evidence>
<feature type="region of interest" description="Disordered" evidence="1">
    <location>
        <begin position="52"/>
        <end position="78"/>
    </location>
</feature>
<dbReference type="EMBL" id="JAPDMZ010000397">
    <property type="protein sequence ID" value="KAK0543135.1"/>
    <property type="molecule type" value="Genomic_DNA"/>
</dbReference>
<feature type="compositionally biased region" description="Polar residues" evidence="1">
    <location>
        <begin position="242"/>
        <end position="253"/>
    </location>
</feature>
<feature type="region of interest" description="Disordered" evidence="1">
    <location>
        <begin position="196"/>
        <end position="218"/>
    </location>
</feature>
<reference evidence="3" key="1">
    <citation type="journal article" date="2023" name="PhytoFront">
        <title>Draft Genome Resources of Seven Strains of Tilletia horrida, Causal Agent of Kernel Smut of Rice.</title>
        <authorList>
            <person name="Khanal S."/>
            <person name="Antony Babu S."/>
            <person name="Zhou X.G."/>
        </authorList>
    </citation>
    <scope>NUCLEOTIDE SEQUENCE</scope>
    <source>
        <strain evidence="3">TX6</strain>
    </source>
</reference>
<comment type="caution">
    <text evidence="3">The sequence shown here is derived from an EMBL/GenBank/DDBJ whole genome shotgun (WGS) entry which is preliminary data.</text>
</comment>
<evidence type="ECO:0000313" key="4">
    <source>
        <dbReference type="Proteomes" id="UP001176517"/>
    </source>
</evidence>
<feature type="compositionally biased region" description="Low complexity" evidence="1">
    <location>
        <begin position="254"/>
        <end position="269"/>
    </location>
</feature>
<keyword evidence="2" id="KW-1133">Transmembrane helix</keyword>
<dbReference type="AlphaFoldDB" id="A0AAN6GL74"/>
<protein>
    <submittedName>
        <fullName evidence="3">Uncharacterized protein</fullName>
    </submittedName>
</protein>
<gene>
    <name evidence="3" type="ORF">OC846_006522</name>
</gene>
<keyword evidence="2" id="KW-0812">Transmembrane</keyword>
<feature type="transmembrane region" description="Helical" evidence="2">
    <location>
        <begin position="6"/>
        <end position="31"/>
    </location>
</feature>
<proteinExistence type="predicted"/>
<feature type="compositionally biased region" description="Low complexity" evidence="1">
    <location>
        <begin position="68"/>
        <end position="78"/>
    </location>
</feature>
<sequence>MQTTASGLSITLMIIGIVCLIVTATLFTVYLRLRKRARVTAAEKEKAAMSQGLGIKSSPIENTPKMVGTSSTGSGGSSTSFHAKYAGTIKVCKSWISSKPHDSMVIGTPSLQFAPGHVLSALEEGALSPAGPHSAPFPAHANAKAARVLGIANNAEVLPMPATVASLVSANLGAVQTPPMAAAARAKQLRRPMNGPTSVFGGPQAVNGVDRPDQQGPRAAMSGIAMHAAMEHYGIADMPMSASETSNTSGTVPATTSASSGFSTSSSAGNIRHDDTSPRRPRRPTLSIIREANESNPGSEAKSRPNTGDAGEPRYQLQQQQQQQPQPQPSTGPTSSSLTSGTSGDIAQNQKISFETARGTIPSAPNSVHKIHRVAAPSFDQAGKDLMMNYTGSPRKPVGGLLGLRADARIASLGELPVLPTFTSLQFSTNAGVKQSIDLPRVEQRGIDLERMLEPTTVSQSNSLGSRRSSRIENERRISESYSSRPLSGIAASAALLATLVELGDLPSLPSLPSVDSDHANTTGEVQEGADLSMQTDSTAVGNSTFLTNMGSVQDISFSQSDNSTSSTMTTALSGLSDRSLPQPPVSEKAEPSPPRSTFKALPPIFSPELLASKSPFVSPYHKTVFPDKLDFDEEEATLQAKKASMAPVLAVYLAENAPAGTGPAADDQQSQSRNSPVFGTAITQELLKHRSSFNGSTLKAKLKPSLTSLSSTAVGSMYNLSPALSQSAQL</sequence>
<evidence type="ECO:0000313" key="3">
    <source>
        <dbReference type="EMBL" id="KAK0543135.1"/>
    </source>
</evidence>
<organism evidence="3 4">
    <name type="scientific">Tilletia horrida</name>
    <dbReference type="NCBI Taxonomy" id="155126"/>
    <lineage>
        <taxon>Eukaryota</taxon>
        <taxon>Fungi</taxon>
        <taxon>Dikarya</taxon>
        <taxon>Basidiomycota</taxon>
        <taxon>Ustilaginomycotina</taxon>
        <taxon>Exobasidiomycetes</taxon>
        <taxon>Tilletiales</taxon>
        <taxon>Tilletiaceae</taxon>
        <taxon>Tilletia</taxon>
    </lineage>
</organism>